<evidence type="ECO:0000313" key="3">
    <source>
        <dbReference type="Proteomes" id="UP000386575"/>
    </source>
</evidence>
<feature type="compositionally biased region" description="Basic and acidic residues" evidence="1">
    <location>
        <begin position="266"/>
        <end position="278"/>
    </location>
</feature>
<sequence>MTIPVQMPEYTSWKTLADGSTGYYWTCPSLYRKAGCPYRSAALGKNLSQDALIAAAAAWNDRLKDWRLEKTAAPDTSRYGTVEWLVNSYLRHDSFLEHVSEFSRPDYRRVFDRVCDAKIEKANGDIGRVGDAKIQNIAVSTSEKIYKHFHADGANRTSEKVVTYCKAMWKRMKPHHPELFRTDTPNPWEGVTVKKRKKNVKGHVDRAAVYAFADGAIRLERPELAAAAVLAFEFLMRPSSIGAGFASWSGYRGASAPNKIIIGHRKTEERAEHPLELHRRGRRHS</sequence>
<comment type="caution">
    <text evidence="2">The sequence shown here is derived from an EMBL/GenBank/DDBJ whole genome shotgun (WGS) entry which is preliminary data.</text>
</comment>
<name>A0A6A1TP52_NEOGA</name>
<organism evidence="2 3">
    <name type="scientific">Neorhizobium galegae</name>
    <name type="common">Rhizobium galegae</name>
    <dbReference type="NCBI Taxonomy" id="399"/>
    <lineage>
        <taxon>Bacteria</taxon>
        <taxon>Pseudomonadati</taxon>
        <taxon>Pseudomonadota</taxon>
        <taxon>Alphaproteobacteria</taxon>
        <taxon>Hyphomicrobiales</taxon>
        <taxon>Rhizobiaceae</taxon>
        <taxon>Rhizobium/Agrobacterium group</taxon>
        <taxon>Neorhizobium</taxon>
    </lineage>
</organism>
<evidence type="ECO:0000256" key="1">
    <source>
        <dbReference type="SAM" id="MobiDB-lite"/>
    </source>
</evidence>
<dbReference type="EMBL" id="VZUL01000002">
    <property type="protein sequence ID" value="KAB1086393.1"/>
    <property type="molecule type" value="Genomic_DNA"/>
</dbReference>
<accession>A0A6A1TP52</accession>
<dbReference type="GO" id="GO:0003677">
    <property type="term" value="F:DNA binding"/>
    <property type="evidence" value="ECO:0007669"/>
    <property type="project" value="InterPro"/>
</dbReference>
<evidence type="ECO:0000313" key="2">
    <source>
        <dbReference type="EMBL" id="KAB1086393.1"/>
    </source>
</evidence>
<dbReference type="RefSeq" id="WP_151041825.1">
    <property type="nucleotide sequence ID" value="NZ_VZUL01000002.1"/>
</dbReference>
<proteinExistence type="predicted"/>
<dbReference type="InterPro" id="IPR011010">
    <property type="entry name" value="DNA_brk_join_enz"/>
</dbReference>
<dbReference type="Proteomes" id="UP000386575">
    <property type="component" value="Unassembled WGS sequence"/>
</dbReference>
<protein>
    <submittedName>
        <fullName evidence="2">Uncharacterized protein</fullName>
    </submittedName>
</protein>
<gene>
    <name evidence="2" type="ORF">F4V91_08085</name>
</gene>
<reference evidence="2 3" key="1">
    <citation type="submission" date="2019-09" db="EMBL/GenBank/DDBJ databases">
        <title>Genome sequencing of Ng87 strain.</title>
        <authorList>
            <person name="Karasev E.S."/>
            <person name="Andronov E."/>
        </authorList>
    </citation>
    <scope>NUCLEOTIDE SEQUENCE [LARGE SCALE GENOMIC DNA]</scope>
    <source>
        <strain evidence="2 3">Ng87</strain>
    </source>
</reference>
<dbReference type="SUPFAM" id="SSF56349">
    <property type="entry name" value="DNA breaking-rejoining enzymes"/>
    <property type="match status" value="1"/>
</dbReference>
<dbReference type="AlphaFoldDB" id="A0A6A1TP52"/>
<feature type="region of interest" description="Disordered" evidence="1">
    <location>
        <begin position="266"/>
        <end position="285"/>
    </location>
</feature>